<keyword evidence="5 8" id="KW-0472">Membrane</keyword>
<name>A0A6I8VG92_DROPS</name>
<evidence type="ECO:0000256" key="7">
    <source>
        <dbReference type="ARBA" id="ARBA00023224"/>
    </source>
</evidence>
<feature type="transmembrane region" description="Helical" evidence="8">
    <location>
        <begin position="253"/>
        <end position="274"/>
    </location>
</feature>
<dbReference type="GO" id="GO:0030425">
    <property type="term" value="C:dendrite"/>
    <property type="evidence" value="ECO:0007669"/>
    <property type="project" value="TreeGrafter"/>
</dbReference>
<evidence type="ECO:0000256" key="3">
    <source>
        <dbReference type="ARBA" id="ARBA00022692"/>
    </source>
</evidence>
<organism evidence="9 10">
    <name type="scientific">Drosophila pseudoobscura pseudoobscura</name>
    <name type="common">Fruit fly</name>
    <dbReference type="NCBI Taxonomy" id="46245"/>
    <lineage>
        <taxon>Eukaryota</taxon>
        <taxon>Metazoa</taxon>
        <taxon>Ecdysozoa</taxon>
        <taxon>Arthropoda</taxon>
        <taxon>Hexapoda</taxon>
        <taxon>Insecta</taxon>
        <taxon>Pterygota</taxon>
        <taxon>Neoptera</taxon>
        <taxon>Endopterygota</taxon>
        <taxon>Diptera</taxon>
        <taxon>Brachycera</taxon>
        <taxon>Muscomorpha</taxon>
        <taxon>Ephydroidea</taxon>
        <taxon>Drosophilidae</taxon>
        <taxon>Drosophila</taxon>
        <taxon>Sophophora</taxon>
    </lineage>
</organism>
<dbReference type="GO" id="GO:0043025">
    <property type="term" value="C:neuronal cell body"/>
    <property type="evidence" value="ECO:0007669"/>
    <property type="project" value="TreeGrafter"/>
</dbReference>
<feature type="transmembrane region" description="Helical" evidence="8">
    <location>
        <begin position="12"/>
        <end position="31"/>
    </location>
</feature>
<accession>A0A6I8VG92</accession>
<keyword evidence="4 8" id="KW-1133">Transmembrane helix</keyword>
<dbReference type="RefSeq" id="XP_015040511.2">
    <property type="nucleotide sequence ID" value="XM_015185025.2"/>
</dbReference>
<dbReference type="KEGG" id="dpo:4805262"/>
<dbReference type="Proteomes" id="UP000001819">
    <property type="component" value="Chromosome 3"/>
</dbReference>
<dbReference type="Pfam" id="PF08395">
    <property type="entry name" value="7tm_7"/>
    <property type="match status" value="1"/>
</dbReference>
<protein>
    <recommendedName>
        <fullName evidence="8">Gustatory receptor</fullName>
    </recommendedName>
</protein>
<feature type="transmembrane region" description="Helical" evidence="8">
    <location>
        <begin position="286"/>
        <end position="305"/>
    </location>
</feature>
<evidence type="ECO:0000313" key="10">
    <source>
        <dbReference type="RefSeq" id="XP_015040511.2"/>
    </source>
</evidence>
<evidence type="ECO:0000256" key="1">
    <source>
        <dbReference type="ARBA" id="ARBA00004651"/>
    </source>
</evidence>
<evidence type="ECO:0000256" key="5">
    <source>
        <dbReference type="ARBA" id="ARBA00023136"/>
    </source>
</evidence>
<dbReference type="InterPro" id="IPR013604">
    <property type="entry name" value="7TM_chemorcpt"/>
</dbReference>
<comment type="function">
    <text evidence="8">Gustatory receptor which mediates acceptance or avoidance behavior, depending on its substrates.</text>
</comment>
<feature type="transmembrane region" description="Helical" evidence="8">
    <location>
        <begin position="43"/>
        <end position="63"/>
    </location>
</feature>
<dbReference type="FunCoup" id="A0A6I8VG92">
    <property type="interactions" value="7"/>
</dbReference>
<comment type="subcellular location">
    <subcellularLocation>
        <location evidence="1 8">Cell membrane</location>
        <topology evidence="1 8">Multi-pass membrane protein</topology>
    </subcellularLocation>
</comment>
<keyword evidence="7 8" id="KW-0807">Transducer</keyword>
<keyword evidence="3 8" id="KW-0812">Transmembrane</keyword>
<dbReference type="GO" id="GO:0033041">
    <property type="term" value="F:sweet taste receptor activity"/>
    <property type="evidence" value="ECO:0007669"/>
    <property type="project" value="TreeGrafter"/>
</dbReference>
<keyword evidence="2 8" id="KW-1003">Cell membrane</keyword>
<dbReference type="PANTHER" id="PTHR21143">
    <property type="entry name" value="INVERTEBRATE GUSTATORY RECEPTOR"/>
    <property type="match status" value="1"/>
</dbReference>
<dbReference type="GO" id="GO:0030424">
    <property type="term" value="C:axon"/>
    <property type="evidence" value="ECO:0007669"/>
    <property type="project" value="TreeGrafter"/>
</dbReference>
<dbReference type="InParanoid" id="A0A6I8VG92"/>
<comment type="caution">
    <text evidence="8">Lacks conserved residue(s) required for the propagation of feature annotation.</text>
</comment>
<evidence type="ECO:0000256" key="2">
    <source>
        <dbReference type="ARBA" id="ARBA00022475"/>
    </source>
</evidence>
<reference evidence="10" key="2">
    <citation type="submission" date="2025-08" db="UniProtKB">
        <authorList>
            <consortium name="RefSeq"/>
        </authorList>
    </citation>
    <scope>IDENTIFICATION</scope>
    <source>
        <strain evidence="10">MV-25-SWS-2005</strain>
        <tissue evidence="10">Whole body</tissue>
    </source>
</reference>
<keyword evidence="6 8" id="KW-0675">Receptor</keyword>
<dbReference type="PANTHER" id="PTHR21143:SF131">
    <property type="entry name" value="GUSTATORY AND ODORANT RECEPTOR 63A-RELATED"/>
    <property type="match status" value="1"/>
</dbReference>
<evidence type="ECO:0000256" key="4">
    <source>
        <dbReference type="ARBA" id="ARBA00022989"/>
    </source>
</evidence>
<gene>
    <name evidence="10" type="primary">Gr58b</name>
</gene>
<dbReference type="GO" id="GO:0005886">
    <property type="term" value="C:plasma membrane"/>
    <property type="evidence" value="ECO:0007669"/>
    <property type="project" value="UniProtKB-SubCell"/>
</dbReference>
<dbReference type="GO" id="GO:0007165">
    <property type="term" value="P:signal transduction"/>
    <property type="evidence" value="ECO:0007669"/>
    <property type="project" value="UniProtKB-KW"/>
</dbReference>
<dbReference type="AlphaFoldDB" id="A0A6I8VG92"/>
<proteinExistence type="inferred from homology"/>
<comment type="similarity">
    <text evidence="8">Belongs to the insect chemoreceptor superfamily. Gustatory receptor (GR) family.</text>
</comment>
<evidence type="ECO:0000256" key="6">
    <source>
        <dbReference type="ARBA" id="ARBA00023170"/>
    </source>
</evidence>
<reference evidence="9" key="1">
    <citation type="submission" date="2024-06" db="UniProtKB">
        <authorList>
            <consortium name="RefSeq"/>
        </authorList>
    </citation>
    <scope>NUCLEOTIDE SEQUENCE [LARGE SCALE GENOMIC DNA]</scope>
    <source>
        <strain evidence="9">MV2-25</strain>
    </source>
</reference>
<evidence type="ECO:0000313" key="9">
    <source>
        <dbReference type="Proteomes" id="UP000001819"/>
    </source>
</evidence>
<evidence type="ECO:0000256" key="8">
    <source>
        <dbReference type="RuleBase" id="RU363108"/>
    </source>
</evidence>
<keyword evidence="9" id="KW-1185">Reference proteome</keyword>
<feature type="transmembrane region" description="Helical" evidence="8">
    <location>
        <begin position="83"/>
        <end position="103"/>
    </location>
</feature>
<sequence length="391" mass="45145">MLHPKLGQALRVAYYHALVFGLMGTTLHIRGNSRLIRVEKVSWIYLAYSLVISGGLLLDTYFMVPKAILDGYIHHNIVLQWNFFLMLGLRIVTIVCSYGLVWLQRRKLVKLYVDSRHLWRNYRRLLKRMVDQQDLEKLQLSLTSLFWRQTIVVYGALLCSSVVQYQLLSVINRQSLTALCARLSQLLHVLAVKMTFYALLLMLDHQFQAVLLALRTLQRRKGGKQKAKDLRRIAALHLDTYHLARHFFGLYDVANAMLFINMCVTTTSILYHAVQYRNQSIPSDGWGNLFGSGLVLFNLCGTLMLMEKLDRVVSSCNVGPALRQFCDLRKISKELQMELEVFSTQVHRNRLAYKICGLVEVNNSACLSYIGSILSHVIILMQFDIRRQQME</sequence>